<evidence type="ECO:0000256" key="5">
    <source>
        <dbReference type="SAM" id="Phobius"/>
    </source>
</evidence>
<evidence type="ECO:0000313" key="7">
    <source>
        <dbReference type="Proteomes" id="UP001595379"/>
    </source>
</evidence>
<evidence type="ECO:0000256" key="1">
    <source>
        <dbReference type="ARBA" id="ARBA00004141"/>
    </source>
</evidence>
<dbReference type="RefSeq" id="WP_343164129.1">
    <property type="nucleotide sequence ID" value="NZ_JBHRSV010000001.1"/>
</dbReference>
<feature type="transmembrane region" description="Helical" evidence="5">
    <location>
        <begin position="95"/>
        <end position="115"/>
    </location>
</feature>
<gene>
    <name evidence="6" type="ORF">ACFOOR_03950</name>
</gene>
<keyword evidence="7" id="KW-1185">Reference proteome</keyword>
<proteinExistence type="predicted"/>
<name>A0ABV6ZV08_9PROT</name>
<protein>
    <submittedName>
        <fullName evidence="6">DUF4870 domain-containing protein</fullName>
    </submittedName>
</protein>
<feature type="transmembrane region" description="Helical" evidence="5">
    <location>
        <begin position="27"/>
        <end position="49"/>
    </location>
</feature>
<comment type="subcellular location">
    <subcellularLocation>
        <location evidence="1">Membrane</location>
        <topology evidence="1">Multi-pass membrane protein</topology>
    </subcellularLocation>
</comment>
<keyword evidence="3 5" id="KW-1133">Transmembrane helix</keyword>
<evidence type="ECO:0000256" key="3">
    <source>
        <dbReference type="ARBA" id="ARBA00022989"/>
    </source>
</evidence>
<dbReference type="EMBL" id="JBHRSV010000001">
    <property type="protein sequence ID" value="MFC2925252.1"/>
    <property type="molecule type" value="Genomic_DNA"/>
</dbReference>
<dbReference type="Proteomes" id="UP001595379">
    <property type="component" value="Unassembled WGS sequence"/>
</dbReference>
<dbReference type="Pfam" id="PF09685">
    <property type="entry name" value="MamF_MmsF"/>
    <property type="match status" value="1"/>
</dbReference>
<organism evidence="6 7">
    <name type="scientific">Hyphobacterium vulgare</name>
    <dbReference type="NCBI Taxonomy" id="1736751"/>
    <lineage>
        <taxon>Bacteria</taxon>
        <taxon>Pseudomonadati</taxon>
        <taxon>Pseudomonadota</taxon>
        <taxon>Alphaproteobacteria</taxon>
        <taxon>Maricaulales</taxon>
        <taxon>Maricaulaceae</taxon>
        <taxon>Hyphobacterium</taxon>
    </lineage>
</organism>
<accession>A0ABV6ZV08</accession>
<sequence length="128" mass="14198">MTDTQPNPAPTPATDERDERLLCGLVYVLYLLGPANGLTVLVGALIALLRKDKAAPWLAGHYEFQIRTVIYMIALVIIAVICFITIILIPVGILIWLLLGIWMIIRVAIGLVRLIDGRPHPDPKTFFV</sequence>
<evidence type="ECO:0000256" key="4">
    <source>
        <dbReference type="ARBA" id="ARBA00023136"/>
    </source>
</evidence>
<feature type="transmembrane region" description="Helical" evidence="5">
    <location>
        <begin position="69"/>
        <end position="89"/>
    </location>
</feature>
<keyword evidence="2 5" id="KW-0812">Transmembrane</keyword>
<evidence type="ECO:0000313" key="6">
    <source>
        <dbReference type="EMBL" id="MFC2925252.1"/>
    </source>
</evidence>
<comment type="caution">
    <text evidence="6">The sequence shown here is derived from an EMBL/GenBank/DDBJ whole genome shotgun (WGS) entry which is preliminary data.</text>
</comment>
<evidence type="ECO:0000256" key="2">
    <source>
        <dbReference type="ARBA" id="ARBA00022692"/>
    </source>
</evidence>
<dbReference type="InterPro" id="IPR019109">
    <property type="entry name" value="MamF_MmsF"/>
</dbReference>
<reference evidence="7" key="1">
    <citation type="journal article" date="2019" name="Int. J. Syst. Evol. Microbiol.">
        <title>The Global Catalogue of Microorganisms (GCM) 10K type strain sequencing project: providing services to taxonomists for standard genome sequencing and annotation.</title>
        <authorList>
            <consortium name="The Broad Institute Genomics Platform"/>
            <consortium name="The Broad Institute Genome Sequencing Center for Infectious Disease"/>
            <person name="Wu L."/>
            <person name="Ma J."/>
        </authorList>
    </citation>
    <scope>NUCLEOTIDE SEQUENCE [LARGE SCALE GENOMIC DNA]</scope>
    <source>
        <strain evidence="7">KCTC 52487</strain>
    </source>
</reference>
<keyword evidence="4 5" id="KW-0472">Membrane</keyword>